<dbReference type="SUPFAM" id="SSF56784">
    <property type="entry name" value="HAD-like"/>
    <property type="match status" value="1"/>
</dbReference>
<protein>
    <submittedName>
        <fullName evidence="1">HAD-IA family hydrolase</fullName>
    </submittedName>
</protein>
<dbReference type="Gene3D" id="3.40.50.1000">
    <property type="entry name" value="HAD superfamily/HAD-like"/>
    <property type="match status" value="1"/>
</dbReference>
<accession>A0ABV0LAP6</accession>
<dbReference type="PANTHER" id="PTHR43434:SF1">
    <property type="entry name" value="PHOSPHOGLYCOLATE PHOSPHATASE"/>
    <property type="match status" value="1"/>
</dbReference>
<dbReference type="InterPro" id="IPR023214">
    <property type="entry name" value="HAD_sf"/>
</dbReference>
<proteinExistence type="predicted"/>
<organism evidence="1 2">
    <name type="scientific">Amycolatopsis melonis</name>
    <dbReference type="NCBI Taxonomy" id="3156488"/>
    <lineage>
        <taxon>Bacteria</taxon>
        <taxon>Bacillati</taxon>
        <taxon>Actinomycetota</taxon>
        <taxon>Actinomycetes</taxon>
        <taxon>Pseudonocardiales</taxon>
        <taxon>Pseudonocardiaceae</taxon>
        <taxon>Amycolatopsis</taxon>
    </lineage>
</organism>
<dbReference type="EMBL" id="JBDZYD010000003">
    <property type="protein sequence ID" value="MEQ0559393.1"/>
    <property type="molecule type" value="Genomic_DNA"/>
</dbReference>
<keyword evidence="1" id="KW-0378">Hydrolase</keyword>
<dbReference type="Proteomes" id="UP001440984">
    <property type="component" value="Unassembled WGS sequence"/>
</dbReference>
<gene>
    <name evidence="1" type="ORF">ABJI51_09965</name>
</gene>
<dbReference type="InterPro" id="IPR050155">
    <property type="entry name" value="HAD-like_hydrolase_sf"/>
</dbReference>
<dbReference type="GO" id="GO:0016787">
    <property type="term" value="F:hydrolase activity"/>
    <property type="evidence" value="ECO:0007669"/>
    <property type="project" value="UniProtKB-KW"/>
</dbReference>
<dbReference type="PANTHER" id="PTHR43434">
    <property type="entry name" value="PHOSPHOGLYCOLATE PHOSPHATASE"/>
    <property type="match status" value="1"/>
</dbReference>
<dbReference type="NCBIfam" id="TIGR01509">
    <property type="entry name" value="HAD-SF-IA-v3"/>
    <property type="match status" value="1"/>
</dbReference>
<name>A0ABV0LAP6_9PSEU</name>
<dbReference type="InterPro" id="IPR041492">
    <property type="entry name" value="HAD_2"/>
</dbReference>
<dbReference type="CDD" id="cd01427">
    <property type="entry name" value="HAD_like"/>
    <property type="match status" value="1"/>
</dbReference>
<dbReference type="Pfam" id="PF13419">
    <property type="entry name" value="HAD_2"/>
    <property type="match status" value="1"/>
</dbReference>
<dbReference type="InterPro" id="IPR006439">
    <property type="entry name" value="HAD-SF_hydro_IA"/>
</dbReference>
<evidence type="ECO:0000313" key="2">
    <source>
        <dbReference type="Proteomes" id="UP001440984"/>
    </source>
</evidence>
<dbReference type="RefSeq" id="WP_348949421.1">
    <property type="nucleotide sequence ID" value="NZ_JBDZYD010000003.1"/>
</dbReference>
<reference evidence="1 2" key="1">
    <citation type="submission" date="2024-05" db="EMBL/GenBank/DDBJ databases">
        <authorList>
            <person name="Zhao H."/>
            <person name="Xu Y."/>
            <person name="Lin S."/>
            <person name="Spain J.C."/>
            <person name="Zhou N.-Y."/>
        </authorList>
    </citation>
    <scope>NUCLEOTIDE SEQUENCE [LARGE SCALE GENOMIC DNA]</scope>
    <source>
        <strain evidence="1 2">NEAU-NG30</strain>
    </source>
</reference>
<sequence>MNATGLLARARALLLDFDGPVCSVFAGIPASTVADQLREVLADSGHTDLPDAVATSADPFDVLQYASTVGGNEARYVEVAFTAHEVEAISSATPTNGAHELIEAWRESGRPLAIVSNNSAPAINAYLDLYDLRMSINFVSARISSNVALLKPSPYLLNQAVAELDVPPRESVLIGDSTSDIEAAKAARVRSIGYANKPGKQSSLSMAGTDAIIDTLTGLTTVA</sequence>
<dbReference type="InterPro" id="IPR036412">
    <property type="entry name" value="HAD-like_sf"/>
</dbReference>
<dbReference type="NCBIfam" id="TIGR01549">
    <property type="entry name" value="HAD-SF-IA-v1"/>
    <property type="match status" value="1"/>
</dbReference>
<keyword evidence="2" id="KW-1185">Reference proteome</keyword>
<evidence type="ECO:0000313" key="1">
    <source>
        <dbReference type="EMBL" id="MEQ0559393.1"/>
    </source>
</evidence>
<comment type="caution">
    <text evidence="1">The sequence shown here is derived from an EMBL/GenBank/DDBJ whole genome shotgun (WGS) entry which is preliminary data.</text>
</comment>